<sequence length="109" mass="11542">MWTPIEIYQGQPGTAETTFATVPSGKQWVIKEIILCNTTTTDRTITIHVRRGGAAANVTCRIASSLTVKANETIYWPCSIVLNAGGVLSGFASAASAITVTISGEERVV</sequence>
<dbReference type="EMBL" id="BDJL01000017">
    <property type="protein sequence ID" value="GAV24820.1"/>
    <property type="molecule type" value="Genomic_DNA"/>
</dbReference>
<dbReference type="STRING" id="661089.ciss_07530"/>
<accession>A0A1L8D0W8</accession>
<name>A0A1L8D0W8_9THEO</name>
<evidence type="ECO:0000313" key="2">
    <source>
        <dbReference type="Proteomes" id="UP000187338"/>
    </source>
</evidence>
<reference evidence="2" key="1">
    <citation type="submission" date="2016-12" db="EMBL/GenBank/DDBJ databases">
        <title>Draft Genome Sequences od Carboxydothermus pertinax and islandicus, Hydrogenogenic Carboxydotrophic Bacteria.</title>
        <authorList>
            <person name="Fukuyama Y."/>
            <person name="Ohmae K."/>
            <person name="Yoneda Y."/>
            <person name="Yoshida T."/>
            <person name="Sako Y."/>
        </authorList>
    </citation>
    <scope>NUCLEOTIDE SEQUENCE [LARGE SCALE GENOMIC DNA]</scope>
    <source>
        <strain evidence="2">SET</strain>
    </source>
</reference>
<proteinExistence type="predicted"/>
<organism evidence="1 2">
    <name type="scientific">Carboxydothermus islandicus</name>
    <dbReference type="NCBI Taxonomy" id="661089"/>
    <lineage>
        <taxon>Bacteria</taxon>
        <taxon>Bacillati</taxon>
        <taxon>Bacillota</taxon>
        <taxon>Clostridia</taxon>
        <taxon>Thermoanaerobacterales</taxon>
        <taxon>Thermoanaerobacteraceae</taxon>
        <taxon>Carboxydothermus</taxon>
    </lineage>
</organism>
<protein>
    <submittedName>
        <fullName evidence="1">Uncharacterized protein</fullName>
    </submittedName>
</protein>
<comment type="caution">
    <text evidence="1">The sequence shown here is derived from an EMBL/GenBank/DDBJ whole genome shotgun (WGS) entry which is preliminary data.</text>
</comment>
<gene>
    <name evidence="1" type="ORF">ciss_07530</name>
</gene>
<dbReference type="AlphaFoldDB" id="A0A1L8D0W8"/>
<keyword evidence="2" id="KW-1185">Reference proteome</keyword>
<dbReference type="Proteomes" id="UP000187338">
    <property type="component" value="Unassembled WGS sequence"/>
</dbReference>
<evidence type="ECO:0000313" key="1">
    <source>
        <dbReference type="EMBL" id="GAV24820.1"/>
    </source>
</evidence>